<keyword evidence="1" id="KW-0812">Transmembrane</keyword>
<dbReference type="EMBL" id="CP073708">
    <property type="protein sequence ID" value="QUO42784.1"/>
    <property type="molecule type" value="Genomic_DNA"/>
</dbReference>
<dbReference type="RefSeq" id="WP_198829272.1">
    <property type="nucleotide sequence ID" value="NZ_CP066308.1"/>
</dbReference>
<keyword evidence="1" id="KW-0472">Membrane</keyword>
<accession>A0A7T5ENC3</accession>
<feature type="transmembrane region" description="Helical" evidence="1">
    <location>
        <begin position="27"/>
        <end position="44"/>
    </location>
</feature>
<evidence type="ECO:0000313" key="2">
    <source>
        <dbReference type="EMBL" id="QQE75758.1"/>
    </source>
</evidence>
<evidence type="ECO:0000313" key="4">
    <source>
        <dbReference type="Proteomes" id="UP000595847"/>
    </source>
</evidence>
<gene>
    <name evidence="2" type="ORF">JD108_07745</name>
    <name evidence="3" type="ORF">KDJ56_07425</name>
</gene>
<dbReference type="EMBL" id="CP066308">
    <property type="protein sequence ID" value="QQE75758.1"/>
    <property type="molecule type" value="Genomic_DNA"/>
</dbReference>
<reference evidence="2 4" key="1">
    <citation type="submission" date="2020-12" db="EMBL/GenBank/DDBJ databases">
        <title>strain FJAT-54423T represents a novel species of the genus Brevibacillus.</title>
        <authorList>
            <person name="Tang R."/>
        </authorList>
    </citation>
    <scope>NUCLEOTIDE SEQUENCE [LARGE SCALE GENOMIC DNA]</scope>
    <source>
        <strain evidence="2 4">FJAT-54423</strain>
    </source>
</reference>
<organism evidence="2 4">
    <name type="scientific">Brevibacillus composti</name>
    <dbReference type="NCBI Taxonomy" id="2796470"/>
    <lineage>
        <taxon>Bacteria</taxon>
        <taxon>Bacillati</taxon>
        <taxon>Bacillota</taxon>
        <taxon>Bacilli</taxon>
        <taxon>Bacillales</taxon>
        <taxon>Paenibacillaceae</taxon>
        <taxon>Brevibacillus</taxon>
    </lineage>
</organism>
<dbReference type="Proteomes" id="UP000595847">
    <property type="component" value="Chromosome"/>
</dbReference>
<evidence type="ECO:0000313" key="5">
    <source>
        <dbReference type="Proteomes" id="UP000677234"/>
    </source>
</evidence>
<evidence type="ECO:0000256" key="1">
    <source>
        <dbReference type="SAM" id="Phobius"/>
    </source>
</evidence>
<proteinExistence type="predicted"/>
<dbReference type="KEGG" id="bcop:JD108_07745"/>
<reference evidence="3" key="2">
    <citation type="submission" date="2021-04" db="EMBL/GenBank/DDBJ databases">
        <title>Brevibacillus composti FJAT-54423, complete genome.</title>
        <authorList>
            <person name="Tang R."/>
        </authorList>
    </citation>
    <scope>NUCLEOTIDE SEQUENCE</scope>
    <source>
        <strain evidence="3">FJAT-54424</strain>
    </source>
</reference>
<feature type="transmembrane region" description="Helical" evidence="1">
    <location>
        <begin position="73"/>
        <end position="96"/>
    </location>
</feature>
<protein>
    <submittedName>
        <fullName evidence="2">Uncharacterized protein</fullName>
    </submittedName>
</protein>
<sequence>MVSIVFLLSTGFSLLFAFLAIMSGNGRYLIASACLYFPLAWYLNATPRFEGALLLYLFHLLIAYSLYRGPKLLWLAWVSFVALLAVPAWLVISVLFH</sequence>
<feature type="transmembrane region" description="Helical" evidence="1">
    <location>
        <begin position="51"/>
        <end position="67"/>
    </location>
</feature>
<dbReference type="AlphaFoldDB" id="A0A7T5ENC3"/>
<name>A0A7T5ENC3_9BACL</name>
<evidence type="ECO:0000313" key="3">
    <source>
        <dbReference type="EMBL" id="QUO42784.1"/>
    </source>
</evidence>
<dbReference type="Proteomes" id="UP000677234">
    <property type="component" value="Chromosome"/>
</dbReference>
<keyword evidence="5" id="KW-1185">Reference proteome</keyword>
<keyword evidence="1" id="KW-1133">Transmembrane helix</keyword>